<organism evidence="1 2">
    <name type="scientific">Streptosporangium canum</name>
    <dbReference type="NCBI Taxonomy" id="324952"/>
    <lineage>
        <taxon>Bacteria</taxon>
        <taxon>Bacillati</taxon>
        <taxon>Actinomycetota</taxon>
        <taxon>Actinomycetes</taxon>
        <taxon>Streptosporangiales</taxon>
        <taxon>Streptosporangiaceae</taxon>
        <taxon>Streptosporangium</taxon>
    </lineage>
</organism>
<dbReference type="EMBL" id="FOQY01000019">
    <property type="protein sequence ID" value="SFK20421.1"/>
    <property type="molecule type" value="Genomic_DNA"/>
</dbReference>
<name>A0A1I3XN13_9ACTN</name>
<evidence type="ECO:0000313" key="2">
    <source>
        <dbReference type="Proteomes" id="UP000199111"/>
    </source>
</evidence>
<proteinExistence type="predicted"/>
<reference evidence="2" key="1">
    <citation type="submission" date="2016-10" db="EMBL/GenBank/DDBJ databases">
        <authorList>
            <person name="Varghese N."/>
            <person name="Submissions S."/>
        </authorList>
    </citation>
    <scope>NUCLEOTIDE SEQUENCE [LARGE SCALE GENOMIC DNA]</scope>
    <source>
        <strain evidence="2">CGMCC 4.2126</strain>
    </source>
</reference>
<dbReference type="RefSeq" id="WP_093889502.1">
    <property type="nucleotide sequence ID" value="NZ_FOQY01000019.1"/>
</dbReference>
<protein>
    <submittedName>
        <fullName evidence="1">Uncharacterized protein</fullName>
    </submittedName>
</protein>
<accession>A0A1I3XN13</accession>
<keyword evidence="2" id="KW-1185">Reference proteome</keyword>
<gene>
    <name evidence="1" type="ORF">SAMN05216275_119117</name>
</gene>
<dbReference type="GeneID" id="96300837"/>
<sequence>MTALLWHLGILAAAVALAVVIVRRIPVIPPKPSGPPRAAAAAEPADRAFAQARWWEHRLVSTRDDLPRFRSLVQRRLAELAVERLRRRHGAIGPGRAAEILGGELYELITVPVTAVPTRAELARLIARIEEI</sequence>
<dbReference type="AlphaFoldDB" id="A0A1I3XN13"/>
<evidence type="ECO:0000313" key="1">
    <source>
        <dbReference type="EMBL" id="SFK20421.1"/>
    </source>
</evidence>
<dbReference type="Proteomes" id="UP000199111">
    <property type="component" value="Unassembled WGS sequence"/>
</dbReference>